<dbReference type="Proteomes" id="UP000594260">
    <property type="component" value="Unplaced"/>
</dbReference>
<feature type="region of interest" description="Disordered" evidence="3">
    <location>
        <begin position="313"/>
        <end position="397"/>
    </location>
</feature>
<dbReference type="InterPro" id="IPR038077">
    <property type="entry name" value="Troponin_sf"/>
</dbReference>
<feature type="compositionally biased region" description="Basic and acidic residues" evidence="3">
    <location>
        <begin position="72"/>
        <end position="131"/>
    </location>
</feature>
<evidence type="ECO:0000313" key="4">
    <source>
        <dbReference type="EnsemblMetazoa" id="XP_022654376"/>
    </source>
</evidence>
<dbReference type="Gene3D" id="1.20.5.350">
    <property type="match status" value="1"/>
</dbReference>
<dbReference type="KEGG" id="vde:111247563"/>
<feature type="compositionally biased region" description="Basic and acidic residues" evidence="3">
    <location>
        <begin position="313"/>
        <end position="339"/>
    </location>
</feature>
<evidence type="ECO:0000313" key="5">
    <source>
        <dbReference type="Proteomes" id="UP000594260"/>
    </source>
</evidence>
<organism evidence="4 5">
    <name type="scientific">Varroa destructor</name>
    <name type="common">Honeybee mite</name>
    <dbReference type="NCBI Taxonomy" id="109461"/>
    <lineage>
        <taxon>Eukaryota</taxon>
        <taxon>Metazoa</taxon>
        <taxon>Ecdysozoa</taxon>
        <taxon>Arthropoda</taxon>
        <taxon>Chelicerata</taxon>
        <taxon>Arachnida</taxon>
        <taxon>Acari</taxon>
        <taxon>Parasitiformes</taxon>
        <taxon>Mesostigmata</taxon>
        <taxon>Gamasina</taxon>
        <taxon>Dermanyssoidea</taxon>
        <taxon>Varroidae</taxon>
        <taxon>Varroa</taxon>
    </lineage>
</organism>
<protein>
    <recommendedName>
        <fullName evidence="6">Troponin T</fullName>
    </recommendedName>
</protein>
<dbReference type="GO" id="GO:0006937">
    <property type="term" value="P:regulation of muscle contraction"/>
    <property type="evidence" value="ECO:0007669"/>
    <property type="project" value="InterPro"/>
</dbReference>
<dbReference type="GO" id="GO:0045214">
    <property type="term" value="P:sarcomere organization"/>
    <property type="evidence" value="ECO:0007669"/>
    <property type="project" value="UniProtKB-ARBA"/>
</dbReference>
<feature type="region of interest" description="Disordered" evidence="3">
    <location>
        <begin position="48"/>
        <end position="138"/>
    </location>
</feature>
<dbReference type="InterPro" id="IPR001978">
    <property type="entry name" value="Troponin"/>
</dbReference>
<dbReference type="GeneID" id="111247563"/>
<dbReference type="OrthoDB" id="330499at2759"/>
<dbReference type="SUPFAM" id="SSF90250">
    <property type="entry name" value="Troponin coil-coiled subunits"/>
    <property type="match status" value="1"/>
</dbReference>
<evidence type="ECO:0000256" key="3">
    <source>
        <dbReference type="SAM" id="MobiDB-lite"/>
    </source>
</evidence>
<dbReference type="PANTHER" id="PTHR11521">
    <property type="entry name" value="TROPONIN T"/>
    <property type="match status" value="1"/>
</dbReference>
<dbReference type="RefSeq" id="XP_022654376.1">
    <property type="nucleotide sequence ID" value="XM_022798641.1"/>
</dbReference>
<evidence type="ECO:0000256" key="1">
    <source>
        <dbReference type="ARBA" id="ARBA00003363"/>
    </source>
</evidence>
<dbReference type="GO" id="GO:0005861">
    <property type="term" value="C:troponin complex"/>
    <property type="evidence" value="ECO:0007669"/>
    <property type="project" value="InterPro"/>
</dbReference>
<evidence type="ECO:0008006" key="6">
    <source>
        <dbReference type="Google" id="ProtNLM"/>
    </source>
</evidence>
<dbReference type="GO" id="GO:0005523">
    <property type="term" value="F:tropomyosin binding"/>
    <property type="evidence" value="ECO:0007669"/>
    <property type="project" value="TreeGrafter"/>
</dbReference>
<dbReference type="Pfam" id="PF00992">
    <property type="entry name" value="Troponin"/>
    <property type="match status" value="1"/>
</dbReference>
<feature type="compositionally biased region" description="Acidic residues" evidence="3">
    <location>
        <begin position="372"/>
        <end position="397"/>
    </location>
</feature>
<sequence length="397" mass="47209">MSDYDSARRASCRPESKTMSEAEMIMEEKLRKKKEEEEEMWREYIEQRKAQRAKEDEELRRLKERQAKRRAAREQQEAAMMEYKRRSEEQRAREVEEKKIKEAEAKRKRLEEAEKKRQAMQAAKEKKEMEPVRPNFSINKKEAIDMGNALGTSNLDKFANIMHARGEMGKTKEQLEEDKTTILAMRVPPLQIEGLSADELKKRAKELWERIVSLESDKYDLEDRQKRQDYDLKELAERQRQINRNKALKKGLDPEALSGKYPPKIQVASKYERRTDRRTYEDKKELFSGGFEAAYDADLEKIWEEKMMAFKEREGPKELPKWDPENPKNKQVYDRTRADYDDDDEDDIPVPVFKPPEDFMMTPAPPAREPEPEPEAEEEEAEEEEAEEEEEEEEEEE</sequence>
<reference evidence="4" key="1">
    <citation type="submission" date="2021-01" db="UniProtKB">
        <authorList>
            <consortium name="EnsemblMetazoa"/>
        </authorList>
    </citation>
    <scope>IDENTIFICATION</scope>
</reference>
<proteinExistence type="inferred from homology"/>
<keyword evidence="5" id="KW-1185">Reference proteome</keyword>
<evidence type="ECO:0000256" key="2">
    <source>
        <dbReference type="ARBA" id="ARBA00008330"/>
    </source>
</evidence>
<dbReference type="OMA" id="YDMQELA"/>
<dbReference type="InterPro" id="IPR027707">
    <property type="entry name" value="TNNT"/>
</dbReference>
<dbReference type="InParanoid" id="A0A7M7JMY5"/>
<comment type="function">
    <text evidence="1">Troponin T is the tropomyosin-binding subunit of troponin, the thin filament regulatory complex which confers calcium-sensitivity to striated muscle actomyosin ATPase activity.</text>
</comment>
<dbReference type="CTD" id="136032042"/>
<dbReference type="FunFam" id="1.20.5.350:FF:000003">
    <property type="entry name" value="Troponin T isoform 5"/>
    <property type="match status" value="1"/>
</dbReference>
<comment type="similarity">
    <text evidence="2">Belongs to the troponin T family.</text>
</comment>
<accession>A0A7M7JMY5</accession>
<dbReference type="GO" id="GO:0006936">
    <property type="term" value="P:muscle contraction"/>
    <property type="evidence" value="ECO:0007669"/>
    <property type="project" value="TreeGrafter"/>
</dbReference>
<dbReference type="AlphaFoldDB" id="A0A7M7JMY5"/>
<dbReference type="PANTHER" id="PTHR11521:SF1">
    <property type="entry name" value="TROPONIN T, SKELETAL MUSCLE"/>
    <property type="match status" value="1"/>
</dbReference>
<feature type="region of interest" description="Disordered" evidence="3">
    <location>
        <begin position="243"/>
        <end position="283"/>
    </location>
</feature>
<feature type="compositionally biased region" description="Basic and acidic residues" evidence="3">
    <location>
        <begin position="270"/>
        <end position="283"/>
    </location>
</feature>
<name>A0A7M7JMY5_VARDE</name>
<dbReference type="EnsemblMetazoa" id="XM_022798641">
    <property type="protein sequence ID" value="XP_022654376"/>
    <property type="gene ID" value="LOC111247563"/>
</dbReference>
<feature type="compositionally biased region" description="Basic and acidic residues" evidence="3">
    <location>
        <begin position="48"/>
        <end position="65"/>
    </location>
</feature>
<feature type="region of interest" description="Disordered" evidence="3">
    <location>
        <begin position="1"/>
        <end position="22"/>
    </location>
</feature>